<keyword evidence="3" id="KW-0677">Repeat</keyword>
<name>A0A183UGW8_TOXCA</name>
<accession>A0A183UGW8</accession>
<dbReference type="Pfam" id="PF00515">
    <property type="entry name" value="TPR_1"/>
    <property type="match status" value="1"/>
</dbReference>
<protein>
    <recommendedName>
        <fullName evidence="5">Stress-induced-phosphoprotein 1</fullName>
    </recommendedName>
</protein>
<evidence type="ECO:0000313" key="8">
    <source>
        <dbReference type="EMBL" id="VDM39059.1"/>
    </source>
</evidence>
<feature type="domain" description="STI1" evidence="7">
    <location>
        <begin position="312"/>
        <end position="351"/>
    </location>
</feature>
<dbReference type="Pfam" id="PF13414">
    <property type="entry name" value="TPR_11"/>
    <property type="match status" value="1"/>
</dbReference>
<sequence length="363" mass="41721">MKLNSLSDTTSNPNHINKSELLWPQRSQDTITGKNVFAIKLYAWWAKAVKEKELGNAAYKNKEFETALNHYNKAIELDPTNITFYSNKAAVLFEQQKYDECIELCKKAVDVGREQRAEYTLIAKALTRIGNAYLKLDQLKDAITWFDKSLSEHRDPELVKKKKQLEKDLAEKERLAYINPEIADKEKTLGNELFKRGNYPSAMKHYNEAIKRDPDNAILYSNRAACYTKLMEFQRALEDCEMCIKKDPTFIKGYIRKGAALIAMKEFGKAQTAFEMALALDSNNAEAKEGLMNAIRNNDESPEKARERALHDPEVQEILRDPGMRLLLEQMSNDPGAVREHLQNPDILKKLMKLREAGIIQMR</sequence>
<dbReference type="WBParaSite" id="TCNE_0000773801-mRNA-1">
    <property type="protein sequence ID" value="TCNE_0000773801-mRNA-1"/>
    <property type="gene ID" value="TCNE_0000773801"/>
</dbReference>
<evidence type="ECO:0000313" key="9">
    <source>
        <dbReference type="Proteomes" id="UP000050794"/>
    </source>
</evidence>
<evidence type="ECO:0000256" key="3">
    <source>
        <dbReference type="ARBA" id="ARBA00022737"/>
    </source>
</evidence>
<keyword evidence="9" id="KW-1185">Reference proteome</keyword>
<dbReference type="Gene3D" id="1.25.40.10">
    <property type="entry name" value="Tetratricopeptide repeat domain"/>
    <property type="match status" value="2"/>
</dbReference>
<evidence type="ECO:0000313" key="10">
    <source>
        <dbReference type="WBParaSite" id="TCNE_0000773801-mRNA-1"/>
    </source>
</evidence>
<dbReference type="FunFam" id="1.25.40.10:FF:000010">
    <property type="entry name" value="Stress-induced phosphoprotein 1"/>
    <property type="match status" value="1"/>
</dbReference>
<organism evidence="9 10">
    <name type="scientific">Toxocara canis</name>
    <name type="common">Canine roundworm</name>
    <dbReference type="NCBI Taxonomy" id="6265"/>
    <lineage>
        <taxon>Eukaryota</taxon>
        <taxon>Metazoa</taxon>
        <taxon>Ecdysozoa</taxon>
        <taxon>Nematoda</taxon>
        <taxon>Chromadorea</taxon>
        <taxon>Rhabditida</taxon>
        <taxon>Spirurina</taxon>
        <taxon>Ascaridomorpha</taxon>
        <taxon>Ascaridoidea</taxon>
        <taxon>Toxocaridae</taxon>
        <taxon>Toxocara</taxon>
    </lineage>
</organism>
<dbReference type="Pfam" id="PF13424">
    <property type="entry name" value="TPR_12"/>
    <property type="match status" value="1"/>
</dbReference>
<dbReference type="Gene3D" id="1.10.260.100">
    <property type="match status" value="1"/>
</dbReference>
<evidence type="ECO:0000256" key="1">
    <source>
        <dbReference type="ARBA" id="ARBA00004496"/>
    </source>
</evidence>
<dbReference type="PANTHER" id="PTHR22904:SF523">
    <property type="entry name" value="STRESS-INDUCED-PHOSPHOPROTEIN 1"/>
    <property type="match status" value="1"/>
</dbReference>
<dbReference type="GO" id="GO:0051879">
    <property type="term" value="F:Hsp90 protein binding"/>
    <property type="evidence" value="ECO:0007669"/>
    <property type="project" value="TreeGrafter"/>
</dbReference>
<dbReference type="AlphaFoldDB" id="A0A183UGW8"/>
<reference evidence="10" key="1">
    <citation type="submission" date="2016-06" db="UniProtKB">
        <authorList>
            <consortium name="WormBaseParasite"/>
        </authorList>
    </citation>
    <scope>IDENTIFICATION</scope>
</reference>
<keyword evidence="2" id="KW-0963">Cytoplasm</keyword>
<evidence type="ECO:0000256" key="2">
    <source>
        <dbReference type="ARBA" id="ARBA00022490"/>
    </source>
</evidence>
<dbReference type="InterPro" id="IPR011990">
    <property type="entry name" value="TPR-like_helical_dom_sf"/>
</dbReference>
<dbReference type="Pfam" id="PF17830">
    <property type="entry name" value="STI1-HOP_DP"/>
    <property type="match status" value="1"/>
</dbReference>
<keyword evidence="4 6" id="KW-0802">TPR repeat</keyword>
<dbReference type="EMBL" id="UYWY01019745">
    <property type="protein sequence ID" value="VDM39059.1"/>
    <property type="molecule type" value="Genomic_DNA"/>
</dbReference>
<feature type="repeat" description="TPR" evidence="6">
    <location>
        <begin position="183"/>
        <end position="216"/>
    </location>
</feature>
<evidence type="ECO:0000256" key="5">
    <source>
        <dbReference type="ARBA" id="ARBA00026193"/>
    </source>
</evidence>
<dbReference type="GO" id="GO:0005737">
    <property type="term" value="C:cytoplasm"/>
    <property type="evidence" value="ECO:0007669"/>
    <property type="project" value="UniProtKB-SubCell"/>
</dbReference>
<dbReference type="SUPFAM" id="SSF48452">
    <property type="entry name" value="TPR-like"/>
    <property type="match status" value="2"/>
</dbReference>
<dbReference type="PANTHER" id="PTHR22904">
    <property type="entry name" value="TPR REPEAT CONTAINING PROTEIN"/>
    <property type="match status" value="1"/>
</dbReference>
<dbReference type="FunFam" id="1.25.40.10:FF:000027">
    <property type="entry name" value="stress-induced-phosphoprotein 1 isoform X1"/>
    <property type="match status" value="1"/>
</dbReference>
<dbReference type="InterPro" id="IPR006636">
    <property type="entry name" value="STI1_HS-bd"/>
</dbReference>
<evidence type="ECO:0000259" key="7">
    <source>
        <dbReference type="SMART" id="SM00727"/>
    </source>
</evidence>
<reference evidence="8 9" key="2">
    <citation type="submission" date="2018-11" db="EMBL/GenBank/DDBJ databases">
        <authorList>
            <consortium name="Pathogen Informatics"/>
        </authorList>
    </citation>
    <scope>NUCLEOTIDE SEQUENCE [LARGE SCALE GENOMIC DNA]</scope>
</reference>
<proteinExistence type="predicted"/>
<dbReference type="SMART" id="SM00028">
    <property type="entry name" value="TPR"/>
    <property type="match status" value="6"/>
</dbReference>
<comment type="subcellular location">
    <subcellularLocation>
        <location evidence="1">Cytoplasm</location>
    </subcellularLocation>
</comment>
<evidence type="ECO:0000256" key="6">
    <source>
        <dbReference type="PROSITE-ProRule" id="PRU00339"/>
    </source>
</evidence>
<feature type="repeat" description="TPR" evidence="6">
    <location>
        <begin position="251"/>
        <end position="284"/>
    </location>
</feature>
<dbReference type="SMART" id="SM00727">
    <property type="entry name" value="STI1"/>
    <property type="match status" value="1"/>
</dbReference>
<dbReference type="PROSITE" id="PS50005">
    <property type="entry name" value="TPR"/>
    <property type="match status" value="4"/>
</dbReference>
<dbReference type="FunFam" id="1.10.260.100:FF:000002">
    <property type="entry name" value="Stress-induced-phosphoprotein 1 (Hsp70/Hsp90-organizing)"/>
    <property type="match status" value="1"/>
</dbReference>
<feature type="repeat" description="TPR" evidence="6">
    <location>
        <begin position="123"/>
        <end position="156"/>
    </location>
</feature>
<gene>
    <name evidence="8" type="ORF">TCNE_LOCUS7738</name>
</gene>
<dbReference type="InterPro" id="IPR041243">
    <property type="entry name" value="STI1/HOP_DP"/>
</dbReference>
<dbReference type="Proteomes" id="UP000050794">
    <property type="component" value="Unassembled WGS sequence"/>
</dbReference>
<dbReference type="InterPro" id="IPR019734">
    <property type="entry name" value="TPR_rpt"/>
</dbReference>
<feature type="repeat" description="TPR" evidence="6">
    <location>
        <begin position="48"/>
        <end position="81"/>
    </location>
</feature>
<evidence type="ECO:0000256" key="4">
    <source>
        <dbReference type="ARBA" id="ARBA00022803"/>
    </source>
</evidence>